<gene>
    <name evidence="2" type="ORF">TRV_05200</name>
</gene>
<dbReference type="AlphaFoldDB" id="D4DDI9"/>
<accession>D4DDI9</accession>
<evidence type="ECO:0000313" key="3">
    <source>
        <dbReference type="Proteomes" id="UP000008383"/>
    </source>
</evidence>
<sequence>MELISVRVKKNKVLPRHYIITAELAPPQENQKRRKKEEKKKKTKKKRRKKDEEDDDDDSERKTERQRRRCQSRLPEEGKSRGAADREREIEREREKDMRELAKRFPRPMLFLPHMLFPSFLLLLER</sequence>
<name>D4DDI9_TRIVH</name>
<dbReference type="RefSeq" id="XP_003020674.1">
    <property type="nucleotide sequence ID" value="XM_003020628.1"/>
</dbReference>
<evidence type="ECO:0000313" key="2">
    <source>
        <dbReference type="EMBL" id="EFE40056.1"/>
    </source>
</evidence>
<proteinExistence type="predicted"/>
<dbReference type="HOGENOM" id="CLU_1983185_0_0_1"/>
<dbReference type="KEGG" id="tve:TRV_05200"/>
<organism evidence="2 3">
    <name type="scientific">Trichophyton verrucosum (strain HKI 0517)</name>
    <dbReference type="NCBI Taxonomy" id="663202"/>
    <lineage>
        <taxon>Eukaryota</taxon>
        <taxon>Fungi</taxon>
        <taxon>Dikarya</taxon>
        <taxon>Ascomycota</taxon>
        <taxon>Pezizomycotina</taxon>
        <taxon>Eurotiomycetes</taxon>
        <taxon>Eurotiomycetidae</taxon>
        <taxon>Onygenales</taxon>
        <taxon>Arthrodermataceae</taxon>
        <taxon>Trichophyton</taxon>
    </lineage>
</organism>
<dbReference type="GeneID" id="9577373"/>
<comment type="caution">
    <text evidence="2">The sequence shown here is derived from an EMBL/GenBank/DDBJ whole genome shotgun (WGS) entry which is preliminary data.</text>
</comment>
<reference evidence="3" key="1">
    <citation type="journal article" date="2011" name="Genome Biol.">
        <title>Comparative and functional genomics provide insights into the pathogenicity of dermatophytic fungi.</title>
        <authorList>
            <person name="Burmester A."/>
            <person name="Shelest E."/>
            <person name="Gloeckner G."/>
            <person name="Heddergott C."/>
            <person name="Schindler S."/>
            <person name="Staib P."/>
            <person name="Heidel A."/>
            <person name="Felder M."/>
            <person name="Petzold A."/>
            <person name="Szafranski K."/>
            <person name="Feuermann M."/>
            <person name="Pedruzzi I."/>
            <person name="Priebe S."/>
            <person name="Groth M."/>
            <person name="Winkler R."/>
            <person name="Li W."/>
            <person name="Kniemeyer O."/>
            <person name="Schroeckh V."/>
            <person name="Hertweck C."/>
            <person name="Hube B."/>
            <person name="White T.C."/>
            <person name="Platzer M."/>
            <person name="Guthke R."/>
            <person name="Heitman J."/>
            <person name="Woestemeyer J."/>
            <person name="Zipfel P.F."/>
            <person name="Monod M."/>
            <person name="Brakhage A.A."/>
        </authorList>
    </citation>
    <scope>NUCLEOTIDE SEQUENCE [LARGE SCALE GENOMIC DNA]</scope>
    <source>
        <strain evidence="3">HKI 0517</strain>
    </source>
</reference>
<evidence type="ECO:0000256" key="1">
    <source>
        <dbReference type="SAM" id="MobiDB-lite"/>
    </source>
</evidence>
<dbReference type="EMBL" id="ACYE01000266">
    <property type="protein sequence ID" value="EFE40056.1"/>
    <property type="molecule type" value="Genomic_DNA"/>
</dbReference>
<feature type="region of interest" description="Disordered" evidence="1">
    <location>
        <begin position="1"/>
        <end position="95"/>
    </location>
</feature>
<feature type="compositionally biased region" description="Basic residues" evidence="1">
    <location>
        <begin position="32"/>
        <end position="49"/>
    </location>
</feature>
<protein>
    <submittedName>
        <fullName evidence="2">Uncharacterized protein</fullName>
    </submittedName>
</protein>
<feature type="compositionally biased region" description="Basic and acidic residues" evidence="1">
    <location>
        <begin position="74"/>
        <end position="95"/>
    </location>
</feature>
<dbReference type="Proteomes" id="UP000008383">
    <property type="component" value="Unassembled WGS sequence"/>
</dbReference>
<keyword evidence="3" id="KW-1185">Reference proteome</keyword>